<gene>
    <name evidence="3" type="ORF">SK069_03425</name>
</gene>
<feature type="domain" description="Htaa" evidence="2">
    <location>
        <begin position="212"/>
        <end position="320"/>
    </location>
</feature>
<evidence type="ECO:0000256" key="1">
    <source>
        <dbReference type="SAM" id="SignalP"/>
    </source>
</evidence>
<dbReference type="RefSeq" id="WP_319952778.1">
    <property type="nucleotide sequence ID" value="NZ_JAXAVX010000001.1"/>
</dbReference>
<proteinExistence type="predicted"/>
<organism evidence="3 4">
    <name type="scientific">Patulibacter brassicae</name>
    <dbReference type="NCBI Taxonomy" id="1705717"/>
    <lineage>
        <taxon>Bacteria</taxon>
        <taxon>Bacillati</taxon>
        <taxon>Actinomycetota</taxon>
        <taxon>Thermoleophilia</taxon>
        <taxon>Solirubrobacterales</taxon>
        <taxon>Patulibacteraceae</taxon>
        <taxon>Patulibacter</taxon>
    </lineage>
</organism>
<feature type="signal peptide" evidence="1">
    <location>
        <begin position="1"/>
        <end position="27"/>
    </location>
</feature>
<dbReference type="InterPro" id="IPR007331">
    <property type="entry name" value="Htaa"/>
</dbReference>
<protein>
    <recommendedName>
        <fullName evidence="2">Htaa domain-containing protein</fullName>
    </recommendedName>
</protein>
<dbReference type="Pfam" id="PF04213">
    <property type="entry name" value="HtaA"/>
    <property type="match status" value="1"/>
</dbReference>
<keyword evidence="1" id="KW-0732">Signal</keyword>
<evidence type="ECO:0000313" key="3">
    <source>
        <dbReference type="EMBL" id="MDX8150633.1"/>
    </source>
</evidence>
<dbReference type="EMBL" id="JAXAVX010000001">
    <property type="protein sequence ID" value="MDX8150633.1"/>
    <property type="molecule type" value="Genomic_DNA"/>
</dbReference>
<feature type="chain" id="PRO_5046236555" description="Htaa domain-containing protein" evidence="1">
    <location>
        <begin position="28"/>
        <end position="343"/>
    </location>
</feature>
<evidence type="ECO:0000259" key="2">
    <source>
        <dbReference type="Pfam" id="PF04213"/>
    </source>
</evidence>
<keyword evidence="4" id="KW-1185">Reference proteome</keyword>
<reference evidence="3 4" key="1">
    <citation type="submission" date="2023-11" db="EMBL/GenBank/DDBJ databases">
        <authorList>
            <person name="Xu M."/>
            <person name="Jiang T."/>
        </authorList>
    </citation>
    <scope>NUCLEOTIDE SEQUENCE [LARGE SCALE GENOMIC DNA]</scope>
    <source>
        <strain evidence="3 4">SD</strain>
    </source>
</reference>
<name>A0ABU4VI93_9ACTN</name>
<evidence type="ECO:0000313" key="4">
    <source>
        <dbReference type="Proteomes" id="UP001277761"/>
    </source>
</evidence>
<dbReference type="Proteomes" id="UP001277761">
    <property type="component" value="Unassembled WGS sequence"/>
</dbReference>
<accession>A0ABU4VI93</accession>
<sequence>MSKKLRLPVAGVAAVTALALVPAATQAATVTAGGGTTTVRLTSATAKGLASLGVQASAISPAKASSAGVAFPITGGRIDDRTGAGSLEHSGGLRLRKGSAQIALRDFRLKVGKRSTLSARVGKARVTVFRLSTSRARISRSGLQTRVSRVRVQLSSVGAAALNRTFHVHAFRAGQTIATATAAVTPRTIALRGRDTALTLDPSTAAALGVQVAPAGAARLDGGAVRFPISGGSVNAATLAGRIDHRGGLRLSADSTAVTLDQPRISLGTTNVLSAVIGATRTTIADLDLGAAKTSSSGRRITVSGVAVRLNATAASALNSAFGTTALTPGTPLGTATVTAEAR</sequence>
<comment type="caution">
    <text evidence="3">The sequence shown here is derived from an EMBL/GenBank/DDBJ whole genome shotgun (WGS) entry which is preliminary data.</text>
</comment>